<evidence type="ECO:0000313" key="3">
    <source>
        <dbReference type="EMBL" id="SUA42504.1"/>
    </source>
</evidence>
<evidence type="ECO:0000256" key="2">
    <source>
        <dbReference type="SAM" id="MobiDB-lite"/>
    </source>
</evidence>
<proteinExistence type="inferred from homology"/>
<dbReference type="RefSeq" id="WP_062963317.1">
    <property type="nucleotide sequence ID" value="NZ_JAJFOE010000001.1"/>
</dbReference>
<reference evidence="3 4" key="1">
    <citation type="submission" date="2018-06" db="EMBL/GenBank/DDBJ databases">
        <authorList>
            <consortium name="Pathogen Informatics"/>
            <person name="Doyle S."/>
        </authorList>
    </citation>
    <scope>NUCLEOTIDE SEQUENCE [LARGE SCALE GENOMIC DNA]</scope>
    <source>
        <strain evidence="3 4">NCTC13184</strain>
    </source>
</reference>
<evidence type="ECO:0000256" key="1">
    <source>
        <dbReference type="ARBA" id="ARBA00005721"/>
    </source>
</evidence>
<dbReference type="EMBL" id="UGRU01000001">
    <property type="protein sequence ID" value="SUA42504.1"/>
    <property type="molecule type" value="Genomic_DNA"/>
</dbReference>
<dbReference type="PANTHER" id="PTHR34297">
    <property type="entry name" value="HYPOTHETICAL CYTOSOLIC PROTEIN-RELATED"/>
    <property type="match status" value="1"/>
</dbReference>
<dbReference type="OrthoDB" id="9808942at2"/>
<dbReference type="AlphaFoldDB" id="A0A378WQ02"/>
<feature type="region of interest" description="Disordered" evidence="2">
    <location>
        <begin position="1"/>
        <end position="42"/>
    </location>
</feature>
<dbReference type="PANTHER" id="PTHR34297:SF3">
    <property type="entry name" value="ALKALINE SHOCK PROTEIN 23"/>
    <property type="match status" value="1"/>
</dbReference>
<accession>A0A378WQ02</accession>
<gene>
    <name evidence="3" type="ORF">NCTC13184_01860</name>
</gene>
<comment type="similarity">
    <text evidence="1">Belongs to the asp23 family.</text>
</comment>
<organism evidence="3 4">
    <name type="scientific">Nocardia africana</name>
    <dbReference type="NCBI Taxonomy" id="134964"/>
    <lineage>
        <taxon>Bacteria</taxon>
        <taxon>Bacillati</taxon>
        <taxon>Actinomycetota</taxon>
        <taxon>Actinomycetes</taxon>
        <taxon>Mycobacteriales</taxon>
        <taxon>Nocardiaceae</taxon>
        <taxon>Nocardia</taxon>
    </lineage>
</organism>
<sequence length="169" mass="17300">MTSTTAGKGAENAKSEAGKDTGPGQGAAAAKSPARTSSALVSEQGTTSIADAVVQKIAGLATREVRGVHNLGGGAARAFGAFRDRIPGASASVGQGVSVEVGETQAAVDLEIVVEYGVSIAELARAVRRNVITAIEQMTGLEVVEVNINVNDVFIEEDEDQPPARERVQ</sequence>
<dbReference type="Pfam" id="PF03780">
    <property type="entry name" value="Asp23"/>
    <property type="match status" value="1"/>
</dbReference>
<protein>
    <submittedName>
        <fullName evidence="3">Alkaline shock protein 23</fullName>
    </submittedName>
</protein>
<dbReference type="Proteomes" id="UP000255082">
    <property type="component" value="Unassembled WGS sequence"/>
</dbReference>
<name>A0A378WQ02_9NOCA</name>
<dbReference type="InterPro" id="IPR005531">
    <property type="entry name" value="Asp23"/>
</dbReference>
<evidence type="ECO:0000313" key="4">
    <source>
        <dbReference type="Proteomes" id="UP000255082"/>
    </source>
</evidence>